<evidence type="ECO:0000256" key="4">
    <source>
        <dbReference type="ARBA" id="ARBA00023002"/>
    </source>
</evidence>
<reference evidence="7" key="1">
    <citation type="submission" date="2021-01" db="EMBL/GenBank/DDBJ databases">
        <authorList>
            <person name="Corre E."/>
            <person name="Pelletier E."/>
            <person name="Niang G."/>
            <person name="Scheremetjew M."/>
            <person name="Finn R."/>
            <person name="Kale V."/>
            <person name="Holt S."/>
            <person name="Cochrane G."/>
            <person name="Meng A."/>
            <person name="Brown T."/>
            <person name="Cohen L."/>
        </authorList>
    </citation>
    <scope>NUCLEOTIDE SEQUENCE</scope>
    <source>
        <strain evidence="7">CCMP125</strain>
    </source>
</reference>
<feature type="domain" description="Fe2OG dioxygenase" evidence="6">
    <location>
        <begin position="158"/>
        <end position="260"/>
    </location>
</feature>
<dbReference type="EMBL" id="HBHT01035791">
    <property type="protein sequence ID" value="CAD9988860.1"/>
    <property type="molecule type" value="Transcribed_RNA"/>
</dbReference>
<dbReference type="Gene3D" id="2.60.120.620">
    <property type="entry name" value="q2cbj1_9rhob like domain"/>
    <property type="match status" value="1"/>
</dbReference>
<organism evidence="7">
    <name type="scientific">Entomoneis paludosa</name>
    <dbReference type="NCBI Taxonomy" id="265537"/>
    <lineage>
        <taxon>Eukaryota</taxon>
        <taxon>Sar</taxon>
        <taxon>Stramenopiles</taxon>
        <taxon>Ochrophyta</taxon>
        <taxon>Bacillariophyta</taxon>
        <taxon>Bacillariophyceae</taxon>
        <taxon>Bacillariophycidae</taxon>
        <taxon>Entomoneidaceae</taxon>
        <taxon>Entomoneis</taxon>
    </lineage>
</organism>
<dbReference type="AlphaFoldDB" id="A0A7S2YQE8"/>
<dbReference type="PROSITE" id="PS51257">
    <property type="entry name" value="PROKAR_LIPOPROTEIN"/>
    <property type="match status" value="1"/>
</dbReference>
<dbReference type="GO" id="GO:0031418">
    <property type="term" value="F:L-ascorbic acid binding"/>
    <property type="evidence" value="ECO:0007669"/>
    <property type="project" value="InterPro"/>
</dbReference>
<keyword evidence="3" id="KW-0223">Dioxygenase</keyword>
<name>A0A7S2YQE8_9STRA</name>
<dbReference type="GO" id="GO:0005506">
    <property type="term" value="F:iron ion binding"/>
    <property type="evidence" value="ECO:0007669"/>
    <property type="project" value="InterPro"/>
</dbReference>
<proteinExistence type="predicted"/>
<gene>
    <name evidence="7" type="ORF">APAL1065_LOCUS24058</name>
</gene>
<evidence type="ECO:0000256" key="5">
    <source>
        <dbReference type="ARBA" id="ARBA00023004"/>
    </source>
</evidence>
<evidence type="ECO:0000256" key="1">
    <source>
        <dbReference type="ARBA" id="ARBA00001961"/>
    </source>
</evidence>
<sequence length="379" mass="41775">MNAISRGLLVFGVGVAGCLTSSSAFMLMRPTDSFSRTSREACGATREDATTDLKITIPPYLEEEDDKSYPSPLHSIYVKSIMSDEEAAKALELASSFASATGRWEQPDAERHQTYATCDFPVEDCEDLHSYLEDELAITDAIFEQLSENFGVEPSDLSYIDFFVAQYQAAGSGSGTTMDRLEAHRDGSLLSFTITLTPPESFSGGGTFFEGLKTGSGEKGDGVVRPSRAGDAVLHCGKLLHGAEVVTEGTRTVLVGFVDVGEWCTRRGSLSSACREWGRMDVAARRYQRQLEKATLLGKQSWSLNNERWLQKEDISQGRGRSYMKGVSPAFSSVKRRANFAFQRQRRLVAEDKLLRTILLPEDKREAPIPFDVGDITIL</sequence>
<evidence type="ECO:0000256" key="3">
    <source>
        <dbReference type="ARBA" id="ARBA00022964"/>
    </source>
</evidence>
<keyword evidence="4" id="KW-0560">Oxidoreductase</keyword>
<protein>
    <recommendedName>
        <fullName evidence="6">Fe2OG dioxygenase domain-containing protein</fullName>
    </recommendedName>
</protein>
<dbReference type="InterPro" id="IPR005123">
    <property type="entry name" value="Oxoglu/Fe-dep_dioxygenase_dom"/>
</dbReference>
<evidence type="ECO:0000256" key="2">
    <source>
        <dbReference type="ARBA" id="ARBA00022723"/>
    </source>
</evidence>
<evidence type="ECO:0000259" key="6">
    <source>
        <dbReference type="PROSITE" id="PS51471"/>
    </source>
</evidence>
<dbReference type="GO" id="GO:0051213">
    <property type="term" value="F:dioxygenase activity"/>
    <property type="evidence" value="ECO:0007669"/>
    <property type="project" value="UniProtKB-KW"/>
</dbReference>
<dbReference type="InterPro" id="IPR006620">
    <property type="entry name" value="Pro_4_hyd_alph"/>
</dbReference>
<keyword evidence="5" id="KW-0408">Iron</keyword>
<comment type="cofactor">
    <cofactor evidence="1">
        <name>L-ascorbate</name>
        <dbReference type="ChEBI" id="CHEBI:38290"/>
    </cofactor>
</comment>
<accession>A0A7S2YQE8</accession>
<dbReference type="SMART" id="SM00702">
    <property type="entry name" value="P4Hc"/>
    <property type="match status" value="1"/>
</dbReference>
<keyword evidence="2" id="KW-0479">Metal-binding</keyword>
<evidence type="ECO:0000313" key="7">
    <source>
        <dbReference type="EMBL" id="CAD9988860.1"/>
    </source>
</evidence>
<dbReference type="GO" id="GO:0016705">
    <property type="term" value="F:oxidoreductase activity, acting on paired donors, with incorporation or reduction of molecular oxygen"/>
    <property type="evidence" value="ECO:0007669"/>
    <property type="project" value="InterPro"/>
</dbReference>
<dbReference type="PROSITE" id="PS51471">
    <property type="entry name" value="FE2OG_OXY"/>
    <property type="match status" value="1"/>
</dbReference>